<evidence type="ECO:0000313" key="2">
    <source>
        <dbReference type="Proteomes" id="UP000007878"/>
    </source>
</evidence>
<dbReference type="Proteomes" id="UP000007878">
    <property type="component" value="Chromosome"/>
</dbReference>
<accession>A0ABM5MSI5</accession>
<evidence type="ECO:0000313" key="1">
    <source>
        <dbReference type="EMBL" id="AFB21513.1"/>
    </source>
</evidence>
<dbReference type="EMBL" id="CP003304">
    <property type="protein sequence ID" value="AFB21513.1"/>
    <property type="molecule type" value="Genomic_DNA"/>
</dbReference>
<proteinExistence type="predicted"/>
<reference evidence="2" key="1">
    <citation type="submission" date="2012-02" db="EMBL/GenBank/DDBJ databases">
        <title>Complete genome sequence of Rickettsia parkeri strain Portsmouth.</title>
        <authorList>
            <person name="Johnson S.L."/>
            <person name="Munk A.C."/>
            <person name="Han S."/>
            <person name="Bruce D.C."/>
            <person name="Dasch G.A."/>
        </authorList>
    </citation>
    <scope>NUCLEOTIDE SEQUENCE [LARGE SCALE GENOMIC DNA]</scope>
    <source>
        <strain evidence="2">CA410</strain>
    </source>
</reference>
<protein>
    <submittedName>
        <fullName evidence="1">Cell surface antigen-like protein Sca13</fullName>
    </submittedName>
</protein>
<gene>
    <name evidence="1" type="ORF">RCA_04820</name>
</gene>
<keyword evidence="2" id="KW-1185">Reference proteome</keyword>
<name>A0ABM5MSI5_RICCA</name>
<sequence length="48" mass="5176">MVIIRSLIWDRATPTSELIINVFYDTINADHTGNANSSNIVLASGGTI</sequence>
<organism evidence="1 2">
    <name type="scientific">Rickettsia canadensis str. CA410</name>
    <dbReference type="NCBI Taxonomy" id="1105107"/>
    <lineage>
        <taxon>Bacteria</taxon>
        <taxon>Pseudomonadati</taxon>
        <taxon>Pseudomonadota</taxon>
        <taxon>Alphaproteobacteria</taxon>
        <taxon>Rickettsiales</taxon>
        <taxon>Rickettsiaceae</taxon>
        <taxon>Rickettsieae</taxon>
        <taxon>Rickettsia</taxon>
        <taxon>belli group</taxon>
    </lineage>
</organism>
<dbReference type="RefSeq" id="WP_014364249.1">
    <property type="nucleotide sequence ID" value="NC_016929.1"/>
</dbReference>